<dbReference type="Proteomes" id="UP000189426">
    <property type="component" value="Unassembled WGS sequence"/>
</dbReference>
<accession>A0A1V3IE26</accession>
<reference evidence="3 4" key="1">
    <citation type="submission" date="2016-10" db="EMBL/GenBank/DDBJ databases">
        <title>Rodentibacter gen. nov. and new species.</title>
        <authorList>
            <person name="Christensen H."/>
        </authorList>
    </citation>
    <scope>NUCLEOTIDE SEQUENCE [LARGE SCALE GENOMIC DNA]</scope>
    <source>
        <strain evidence="3 4">Ppn418</strain>
    </source>
</reference>
<evidence type="ECO:0000259" key="2">
    <source>
        <dbReference type="Pfam" id="PF07916"/>
    </source>
</evidence>
<evidence type="ECO:0000313" key="4">
    <source>
        <dbReference type="Proteomes" id="UP000189426"/>
    </source>
</evidence>
<feature type="transmembrane region" description="Helical" evidence="1">
    <location>
        <begin position="20"/>
        <end position="43"/>
    </location>
</feature>
<sequence>MTFNVDSYLEYFLTLLGWIINNGLFGLLVSTGLFIAPLIGMLIKTWLDVKKQGADEGNKGDLLIDWLSIQFFPAMFVIVLTLAPMLPISLNNLAYHVDRSKQCGYKVPLAPQQTGYSNMVSEFADKQAKVPLLWGLVHAINKGILHGAVSTIPCKPDLRQIRFEVQHEKINNPALLTEVRQFVQQCYLPSRRKLQESQVSMNTAQAREVEWLGGKILISNSELYPRYRAMQPMKRWEYDKNRDQGLPNTGEGGFPRCDQWWSDAQVGLKDMLLSDMRQNLSAKLSDMFTNANIQDEALLRTLLRPENISISRGKVYAGYGGSLDPTFLNNTTSAVSSIGVAAGSLVAYPGFDAMRNSLPMIQALLIMAVIILTPVVTIFSGYSLKTIVTLIFVQFALVTTSFWWELARWLDSFFITILYNSPGHTTESLVNWNFLQNDRDDLIMSFVLGMMFLILPGVWIASMSWAGFNLGGLADSFTKGSKQVQQAGEKAGNIATDVATSYGKSKVLK</sequence>
<feature type="transmembrane region" description="Helical" evidence="1">
    <location>
        <begin position="386"/>
        <end position="404"/>
    </location>
</feature>
<feature type="domain" description="TraG N-terminal Proteobacteria" evidence="2">
    <location>
        <begin position="10"/>
        <end position="485"/>
    </location>
</feature>
<evidence type="ECO:0000256" key="1">
    <source>
        <dbReference type="SAM" id="Phobius"/>
    </source>
</evidence>
<name>A0A1V3IE26_9PAST</name>
<dbReference type="Pfam" id="PF07916">
    <property type="entry name" value="TraG_N"/>
    <property type="match status" value="1"/>
</dbReference>
<dbReference type="RefSeq" id="WP_077494669.1">
    <property type="nucleotide sequence ID" value="NZ_MLHG01000070.1"/>
</dbReference>
<organism evidence="3 4">
    <name type="scientific">Rodentibacter mrazii</name>
    <dbReference type="NCBI Taxonomy" id="1908257"/>
    <lineage>
        <taxon>Bacteria</taxon>
        <taxon>Pseudomonadati</taxon>
        <taxon>Pseudomonadota</taxon>
        <taxon>Gammaproteobacteria</taxon>
        <taxon>Pasteurellales</taxon>
        <taxon>Pasteurellaceae</taxon>
        <taxon>Rodentibacter</taxon>
    </lineage>
</organism>
<dbReference type="AlphaFoldDB" id="A0A1V3IE26"/>
<feature type="transmembrane region" description="Helical" evidence="1">
    <location>
        <begin position="442"/>
        <end position="461"/>
    </location>
</feature>
<keyword evidence="1" id="KW-1133">Transmembrane helix</keyword>
<dbReference type="EMBL" id="MLHG01000070">
    <property type="protein sequence ID" value="OOF38260.1"/>
    <property type="molecule type" value="Genomic_DNA"/>
</dbReference>
<proteinExistence type="predicted"/>
<keyword evidence="4" id="KW-1185">Reference proteome</keyword>
<feature type="transmembrane region" description="Helical" evidence="1">
    <location>
        <begin position="63"/>
        <end position="86"/>
    </location>
</feature>
<protein>
    <submittedName>
        <fullName evidence="3">Conjugal transfer protein TraG</fullName>
    </submittedName>
</protein>
<dbReference type="STRING" id="1908257.BKK47_09680"/>
<comment type="caution">
    <text evidence="3">The sequence shown here is derived from an EMBL/GenBank/DDBJ whole genome shotgun (WGS) entry which is preliminary data.</text>
</comment>
<dbReference type="InterPro" id="IPR012931">
    <property type="entry name" value="TraG_N_Proteobacteria"/>
</dbReference>
<keyword evidence="1" id="KW-0812">Transmembrane</keyword>
<feature type="transmembrane region" description="Helical" evidence="1">
    <location>
        <begin position="360"/>
        <end position="379"/>
    </location>
</feature>
<evidence type="ECO:0000313" key="3">
    <source>
        <dbReference type="EMBL" id="OOF38260.1"/>
    </source>
</evidence>
<keyword evidence="1" id="KW-0472">Membrane</keyword>
<gene>
    <name evidence="3" type="ORF">BKK47_09680</name>
</gene>